<dbReference type="PROSITE" id="PS50014">
    <property type="entry name" value="BROMODOMAIN_2"/>
    <property type="match status" value="1"/>
</dbReference>
<organism evidence="4 5">
    <name type="scientific">Delitschia confertaspora ATCC 74209</name>
    <dbReference type="NCBI Taxonomy" id="1513339"/>
    <lineage>
        <taxon>Eukaryota</taxon>
        <taxon>Fungi</taxon>
        <taxon>Dikarya</taxon>
        <taxon>Ascomycota</taxon>
        <taxon>Pezizomycotina</taxon>
        <taxon>Dothideomycetes</taxon>
        <taxon>Pleosporomycetidae</taxon>
        <taxon>Pleosporales</taxon>
        <taxon>Delitschiaceae</taxon>
        <taxon>Delitschia</taxon>
    </lineage>
</organism>
<protein>
    <recommendedName>
        <fullName evidence="3">Bromo domain-containing protein</fullName>
    </recommendedName>
</protein>
<accession>A0A9P4JB14</accession>
<feature type="domain" description="Bromo" evidence="3">
    <location>
        <begin position="5"/>
        <end position="112"/>
    </location>
</feature>
<keyword evidence="5" id="KW-1185">Reference proteome</keyword>
<evidence type="ECO:0000259" key="3">
    <source>
        <dbReference type="PROSITE" id="PS50014"/>
    </source>
</evidence>
<dbReference type="Proteomes" id="UP000799536">
    <property type="component" value="Unassembled WGS sequence"/>
</dbReference>
<dbReference type="InterPro" id="IPR036427">
    <property type="entry name" value="Bromodomain-like_sf"/>
</dbReference>
<dbReference type="InterPro" id="IPR001487">
    <property type="entry name" value="Bromodomain"/>
</dbReference>
<dbReference type="Pfam" id="PF00439">
    <property type="entry name" value="Bromodomain"/>
    <property type="match status" value="1"/>
</dbReference>
<dbReference type="GO" id="GO:0006325">
    <property type="term" value="P:chromatin organization"/>
    <property type="evidence" value="ECO:0007669"/>
    <property type="project" value="UniProtKB-ARBA"/>
</dbReference>
<dbReference type="CDD" id="cd04369">
    <property type="entry name" value="Bromodomain"/>
    <property type="match status" value="1"/>
</dbReference>
<evidence type="ECO:0000313" key="5">
    <source>
        <dbReference type="Proteomes" id="UP000799536"/>
    </source>
</evidence>
<gene>
    <name evidence="4" type="ORF">GQ43DRAFT_340514</name>
</gene>
<keyword evidence="1 2" id="KW-0103">Bromodomain</keyword>
<comment type="caution">
    <text evidence="4">The sequence shown here is derived from an EMBL/GenBank/DDBJ whole genome shotgun (WGS) entry which is preliminary data.</text>
</comment>
<proteinExistence type="predicted"/>
<dbReference type="EMBL" id="ML994544">
    <property type="protein sequence ID" value="KAF2195978.1"/>
    <property type="molecule type" value="Genomic_DNA"/>
</dbReference>
<name>A0A9P4JB14_9PLEO</name>
<dbReference type="PRINTS" id="PR00503">
    <property type="entry name" value="BROMODOMAIN"/>
</dbReference>
<dbReference type="OrthoDB" id="21449at2759"/>
<evidence type="ECO:0000256" key="2">
    <source>
        <dbReference type="PROSITE-ProRule" id="PRU00035"/>
    </source>
</evidence>
<sequence>MNDIGSHKHASRFMAPVKPKDAEGYYDIIKRPTDLKTIQKAINQGAKAVQLAASADTPSGGSPGGGGGNVVLPLSADVVPPKAIVNSAQLEKEFMRMFANGVMFNAGEEGIVRDTREMYESVERAVSNWRAAER</sequence>
<evidence type="ECO:0000313" key="4">
    <source>
        <dbReference type="EMBL" id="KAF2195978.1"/>
    </source>
</evidence>
<dbReference type="PANTHER" id="PTHR15398:SF4">
    <property type="entry name" value="BROMODOMAIN-CONTAINING PROTEIN 8 ISOFORM X1"/>
    <property type="match status" value="1"/>
</dbReference>
<dbReference type="Gene3D" id="1.20.920.10">
    <property type="entry name" value="Bromodomain-like"/>
    <property type="match status" value="1"/>
</dbReference>
<dbReference type="GO" id="GO:0035267">
    <property type="term" value="C:NuA4 histone acetyltransferase complex"/>
    <property type="evidence" value="ECO:0007669"/>
    <property type="project" value="TreeGrafter"/>
</dbReference>
<reference evidence="4" key="1">
    <citation type="journal article" date="2020" name="Stud. Mycol.">
        <title>101 Dothideomycetes genomes: a test case for predicting lifestyles and emergence of pathogens.</title>
        <authorList>
            <person name="Haridas S."/>
            <person name="Albert R."/>
            <person name="Binder M."/>
            <person name="Bloem J."/>
            <person name="Labutti K."/>
            <person name="Salamov A."/>
            <person name="Andreopoulos B."/>
            <person name="Baker S."/>
            <person name="Barry K."/>
            <person name="Bills G."/>
            <person name="Bluhm B."/>
            <person name="Cannon C."/>
            <person name="Castanera R."/>
            <person name="Culley D."/>
            <person name="Daum C."/>
            <person name="Ezra D."/>
            <person name="Gonzalez J."/>
            <person name="Henrissat B."/>
            <person name="Kuo A."/>
            <person name="Liang C."/>
            <person name="Lipzen A."/>
            <person name="Lutzoni F."/>
            <person name="Magnuson J."/>
            <person name="Mondo S."/>
            <person name="Nolan M."/>
            <person name="Ohm R."/>
            <person name="Pangilinan J."/>
            <person name="Park H.-J."/>
            <person name="Ramirez L."/>
            <person name="Alfaro M."/>
            <person name="Sun H."/>
            <person name="Tritt A."/>
            <person name="Yoshinaga Y."/>
            <person name="Zwiers L.-H."/>
            <person name="Turgeon B."/>
            <person name="Goodwin S."/>
            <person name="Spatafora J."/>
            <person name="Crous P."/>
            <person name="Grigoriev I."/>
        </authorList>
    </citation>
    <scope>NUCLEOTIDE SEQUENCE</scope>
    <source>
        <strain evidence="4">ATCC 74209</strain>
    </source>
</reference>
<evidence type="ECO:0000256" key="1">
    <source>
        <dbReference type="ARBA" id="ARBA00023117"/>
    </source>
</evidence>
<feature type="non-terminal residue" evidence="4">
    <location>
        <position position="134"/>
    </location>
</feature>
<dbReference type="AlphaFoldDB" id="A0A9P4JB14"/>
<dbReference type="SUPFAM" id="SSF47370">
    <property type="entry name" value="Bromodomain"/>
    <property type="match status" value="1"/>
</dbReference>
<dbReference type="PANTHER" id="PTHR15398">
    <property type="entry name" value="BROMODOMAIN-CONTAINING PROTEIN 8"/>
    <property type="match status" value="1"/>
</dbReference>